<name>A0A811TGE1_9EURY</name>
<reference evidence="2" key="1">
    <citation type="submission" date="2020-10" db="EMBL/GenBank/DDBJ databases">
        <authorList>
            <person name="Hahn C.J."/>
            <person name="Laso-Perez R."/>
            <person name="Vulcano F."/>
            <person name="Vaziourakis K.-M."/>
            <person name="Stokke R."/>
            <person name="Steen I.H."/>
            <person name="Teske A."/>
            <person name="Boetius A."/>
            <person name="Liebeke M."/>
            <person name="Amann R."/>
            <person name="Knittel K."/>
        </authorList>
    </citation>
    <scope>NUCLEOTIDE SEQUENCE</scope>
    <source>
        <strain evidence="2">Gfbio:e3339647-f889-4370-9287-4fb5cb688e4c:AG392J18_GoMArc1</strain>
    </source>
</reference>
<sequence length="112" mass="13415">MIESLDTSRSGYYKWLNYSKWHNRQDNYNITPGDEIQKIAIEFTGYGYRRITVEPHNRNFQVNHKKVNRIMKEDTLVCVKKRFRLITTDSNHGEKVYKNLAKNLKVTHINQL</sequence>
<evidence type="ECO:0000313" key="3">
    <source>
        <dbReference type="Proteomes" id="UP000612009"/>
    </source>
</evidence>
<organism evidence="2 3">
    <name type="scientific">Candidatus Argoarchaeum ethanivorans</name>
    <dbReference type="NCBI Taxonomy" id="2608793"/>
    <lineage>
        <taxon>Archaea</taxon>
        <taxon>Methanobacteriati</taxon>
        <taxon>Methanobacteriota</taxon>
        <taxon>Stenosarchaea group</taxon>
        <taxon>Methanomicrobia</taxon>
        <taxon>Methanosarcinales</taxon>
        <taxon>Methanosarcinales incertae sedis</taxon>
        <taxon>GOM Arc I cluster</taxon>
        <taxon>Candidatus Argoarchaeum</taxon>
    </lineage>
</organism>
<evidence type="ECO:0000313" key="2">
    <source>
        <dbReference type="EMBL" id="CAD6494539.1"/>
    </source>
</evidence>
<evidence type="ECO:0000259" key="1">
    <source>
        <dbReference type="Pfam" id="PF13276"/>
    </source>
</evidence>
<dbReference type="InterPro" id="IPR025948">
    <property type="entry name" value="HTH-like_dom"/>
</dbReference>
<dbReference type="InterPro" id="IPR050900">
    <property type="entry name" value="Transposase_IS3/IS150/IS904"/>
</dbReference>
<dbReference type="Proteomes" id="UP000612009">
    <property type="component" value="Unassembled WGS sequence"/>
</dbReference>
<comment type="caution">
    <text evidence="2">The sequence shown here is derived from an EMBL/GenBank/DDBJ whole genome shotgun (WGS) entry which is preliminary data.</text>
</comment>
<accession>A0A811TGE1</accession>
<dbReference type="PANTHER" id="PTHR46889:SF7">
    <property type="entry name" value="TRANSPOSASE FOR INSERTION SEQUENCE ELEMENT IS904"/>
    <property type="match status" value="1"/>
</dbReference>
<gene>
    <name evidence="2" type="ORF">LAKADJCE_00821</name>
</gene>
<dbReference type="Pfam" id="PF13276">
    <property type="entry name" value="HTH_21"/>
    <property type="match status" value="1"/>
</dbReference>
<proteinExistence type="predicted"/>
<feature type="domain" description="HTH-like" evidence="1">
    <location>
        <begin position="35"/>
        <end position="82"/>
    </location>
</feature>
<dbReference type="EMBL" id="CAJHIR010000060">
    <property type="protein sequence ID" value="CAD6494539.1"/>
    <property type="molecule type" value="Genomic_DNA"/>
</dbReference>
<dbReference type="PANTHER" id="PTHR46889">
    <property type="entry name" value="TRANSPOSASE INSF FOR INSERTION SEQUENCE IS3B-RELATED"/>
    <property type="match status" value="1"/>
</dbReference>
<dbReference type="AlphaFoldDB" id="A0A811TGE1"/>
<protein>
    <submittedName>
        <fullName evidence="2">HTH-like domain protein</fullName>
    </submittedName>
</protein>